<dbReference type="InterPro" id="IPR004805">
    <property type="entry name" value="DnaE2/DnaE/PolC"/>
</dbReference>
<protein>
    <recommendedName>
        <fullName evidence="1">DNA polymerase III subunit alpha</fullName>
    </recommendedName>
</protein>
<dbReference type="SMART" id="SM00481">
    <property type="entry name" value="POLIIIAc"/>
    <property type="match status" value="1"/>
</dbReference>
<dbReference type="InterPro" id="IPR003141">
    <property type="entry name" value="Pol/His_phosphatase_N"/>
</dbReference>
<dbReference type="InterPro" id="IPR004013">
    <property type="entry name" value="PHP_dom"/>
</dbReference>
<dbReference type="AlphaFoldDB" id="A0A5M8P350"/>
<organism evidence="3 4">
    <name type="scientific">Candidatus Ordinivivax streblomastigis</name>
    <dbReference type="NCBI Taxonomy" id="2540710"/>
    <lineage>
        <taxon>Bacteria</taxon>
        <taxon>Pseudomonadati</taxon>
        <taxon>Bacteroidota</taxon>
        <taxon>Bacteroidia</taxon>
        <taxon>Bacteroidales</taxon>
        <taxon>Candidatus Ordinivivax</taxon>
    </lineage>
</organism>
<sequence length="574" mass="66881">MEDLINWLNANRISFRAIDKEVIEIEGFGKIFLSDLSDVQSIFRLIKDEPVFNLMENPEILKGEGIFYVAFPFGNNWYYYDLREEFRFNILKYIGKRQPLKLNVPFVNLGIHTPYELLNASGDINLWVKKAKWMGYDAIGIADRNTMAATLHLQKECDKAGLKFVFGYSFTLDVNGDQVDMKIYCQTQKGLKNLLRIQKEITIDSPDNTLTLNGLLEYAKGNILVFGSLSSYWMIKYPLLAGRIEKAFDRIFYQVDLSEYKADRIDSELLNATKYFFDNFYLPKTDSFRIEPVLICDNYYLDKDDAGSKVILNKVATGAAHRQSDDQYFKDIDEHYAVFQSLFNPDKWKIKALFERICSNTLKITENATARFKMGEMYMPEYIMLPEEVKKYRDSRSMFRSLLEEGFRMKIPPECHPQYRERLEEEIYIIESTNNVDYFLIQWDMVNEARKRGITVGIGRGSAGGSLVSYLLGIISIDPVKYNLIFSRFLVPERCGLNWVEEITIIGEDIEIEPGGTYMEIETEQGHIKLYKWAKLIVLRENETLTVYANDVKEGDEILLDNRDRIWTLKEITE</sequence>
<dbReference type="PANTHER" id="PTHR32294">
    <property type="entry name" value="DNA POLYMERASE III SUBUNIT ALPHA"/>
    <property type="match status" value="1"/>
</dbReference>
<name>A0A5M8P350_9BACT</name>
<evidence type="ECO:0000313" key="3">
    <source>
        <dbReference type="EMBL" id="KAA6302899.1"/>
    </source>
</evidence>
<gene>
    <name evidence="3" type="ORF">EZS26_001069</name>
</gene>
<dbReference type="InterPro" id="IPR011708">
    <property type="entry name" value="DNA_pol3_alpha_NTPase_dom"/>
</dbReference>
<dbReference type="Pfam" id="PF07733">
    <property type="entry name" value="DNA_pol3_alpha"/>
    <property type="match status" value="1"/>
</dbReference>
<evidence type="ECO:0000259" key="2">
    <source>
        <dbReference type="SMART" id="SM00481"/>
    </source>
</evidence>
<evidence type="ECO:0000313" key="4">
    <source>
        <dbReference type="Proteomes" id="UP000324575"/>
    </source>
</evidence>
<dbReference type="PANTHER" id="PTHR32294:SF0">
    <property type="entry name" value="DNA POLYMERASE III SUBUNIT ALPHA"/>
    <property type="match status" value="1"/>
</dbReference>
<dbReference type="Gene3D" id="3.20.20.140">
    <property type="entry name" value="Metal-dependent hydrolases"/>
    <property type="match status" value="1"/>
</dbReference>
<evidence type="ECO:0000256" key="1">
    <source>
        <dbReference type="ARBA" id="ARBA00019114"/>
    </source>
</evidence>
<dbReference type="GO" id="GO:0016779">
    <property type="term" value="F:nucleotidyltransferase activity"/>
    <property type="evidence" value="ECO:0007669"/>
    <property type="project" value="UniProtKB-KW"/>
</dbReference>
<dbReference type="Proteomes" id="UP000324575">
    <property type="component" value="Unassembled WGS sequence"/>
</dbReference>
<comment type="caution">
    <text evidence="3">The sequence shown here is derived from an EMBL/GenBank/DDBJ whole genome shotgun (WGS) entry which is preliminary data.</text>
</comment>
<keyword evidence="3" id="KW-0548">Nucleotidyltransferase</keyword>
<dbReference type="EMBL" id="SNRX01000005">
    <property type="protein sequence ID" value="KAA6302899.1"/>
    <property type="molecule type" value="Genomic_DNA"/>
</dbReference>
<reference evidence="3 4" key="1">
    <citation type="submission" date="2019-03" db="EMBL/GenBank/DDBJ databases">
        <title>Single cell metagenomics reveals metabolic interactions within the superorganism composed of flagellate Streblomastix strix and complex community of Bacteroidetes bacteria on its surface.</title>
        <authorList>
            <person name="Treitli S.C."/>
            <person name="Kolisko M."/>
            <person name="Husnik F."/>
            <person name="Keeling P."/>
            <person name="Hampl V."/>
        </authorList>
    </citation>
    <scope>NUCLEOTIDE SEQUENCE [LARGE SCALE GENOMIC DNA]</scope>
    <source>
        <strain evidence="3">St1</strain>
    </source>
</reference>
<proteinExistence type="predicted"/>
<dbReference type="GO" id="GO:0008408">
    <property type="term" value="F:3'-5' exonuclease activity"/>
    <property type="evidence" value="ECO:0007669"/>
    <property type="project" value="InterPro"/>
</dbReference>
<feature type="domain" description="Polymerase/histidinol phosphatase N-terminal" evidence="2">
    <location>
        <begin position="107"/>
        <end position="174"/>
    </location>
</feature>
<accession>A0A5M8P350</accession>
<dbReference type="Pfam" id="PF02811">
    <property type="entry name" value="PHP"/>
    <property type="match status" value="1"/>
</dbReference>
<keyword evidence="3" id="KW-0808">Transferase</keyword>
<dbReference type="GO" id="GO:0006260">
    <property type="term" value="P:DNA replication"/>
    <property type="evidence" value="ECO:0007669"/>
    <property type="project" value="InterPro"/>
</dbReference>